<evidence type="ECO:0000313" key="3">
    <source>
        <dbReference type="Proteomes" id="UP000007800"/>
    </source>
</evidence>
<gene>
    <name evidence="2" type="ORF">Pmar_PMAR013175</name>
</gene>
<sequence length="136" mass="15493">THAGTRVYNKRYNRCLDRGNKPFGRAQLVVYGCDEHQSNGNQRWYWDGGRIYSPNRPISSFRAQAVKVDENSKETLCMLGPQADGKQLEVPPEQESKGDDLVKEANKYPLVYIEPCRARPEAGQRVSADPFEFESI</sequence>
<dbReference type="OrthoDB" id="416652at2759"/>
<feature type="region of interest" description="Disordered" evidence="1">
    <location>
        <begin position="81"/>
        <end position="101"/>
    </location>
</feature>
<dbReference type="AlphaFoldDB" id="C5M1C6"/>
<dbReference type="EMBL" id="GG687295">
    <property type="protein sequence ID" value="EEQ97216.1"/>
    <property type="molecule type" value="Genomic_DNA"/>
</dbReference>
<dbReference type="InParanoid" id="C5M1C6"/>
<dbReference type="InterPro" id="IPR035992">
    <property type="entry name" value="Ricin_B-like_lectins"/>
</dbReference>
<keyword evidence="3" id="KW-1185">Reference proteome</keyword>
<dbReference type="PROSITE" id="PS50231">
    <property type="entry name" value="RICIN_B_LECTIN"/>
    <property type="match status" value="1"/>
</dbReference>
<name>C5M1C6_PERM5</name>
<evidence type="ECO:0000313" key="2">
    <source>
        <dbReference type="EMBL" id="EEQ97216.1"/>
    </source>
</evidence>
<dbReference type="SUPFAM" id="SSF50370">
    <property type="entry name" value="Ricin B-like lectins"/>
    <property type="match status" value="1"/>
</dbReference>
<organism evidence="3">
    <name type="scientific">Perkinsus marinus (strain ATCC 50983 / TXsc)</name>
    <dbReference type="NCBI Taxonomy" id="423536"/>
    <lineage>
        <taxon>Eukaryota</taxon>
        <taxon>Sar</taxon>
        <taxon>Alveolata</taxon>
        <taxon>Perkinsozoa</taxon>
        <taxon>Perkinsea</taxon>
        <taxon>Perkinsida</taxon>
        <taxon>Perkinsidae</taxon>
        <taxon>Perkinsus</taxon>
    </lineage>
</organism>
<dbReference type="Proteomes" id="UP000007800">
    <property type="component" value="Unassembled WGS sequence"/>
</dbReference>
<feature type="non-terminal residue" evidence="2">
    <location>
        <position position="1"/>
    </location>
</feature>
<accession>C5M1C6</accession>
<dbReference type="GeneID" id="9054365"/>
<dbReference type="RefSeq" id="XP_002764499.1">
    <property type="nucleotide sequence ID" value="XM_002764453.1"/>
</dbReference>
<evidence type="ECO:0000256" key="1">
    <source>
        <dbReference type="SAM" id="MobiDB-lite"/>
    </source>
</evidence>
<proteinExistence type="predicted"/>
<protein>
    <submittedName>
        <fullName evidence="2">Uncharacterized protein</fullName>
    </submittedName>
</protein>
<reference evidence="2 3" key="1">
    <citation type="submission" date="2008-07" db="EMBL/GenBank/DDBJ databases">
        <authorList>
            <person name="El-Sayed N."/>
            <person name="Caler E."/>
            <person name="Inman J."/>
            <person name="Amedeo P."/>
            <person name="Hass B."/>
            <person name="Wortman J."/>
        </authorList>
    </citation>
    <scope>NUCLEOTIDE SEQUENCE [LARGE SCALE GENOMIC DNA]</scope>
    <source>
        <strain evidence="3">ATCC 50983 / TXsc</strain>
    </source>
</reference>